<protein>
    <submittedName>
        <fullName evidence="2">Uncharacterized protein</fullName>
    </submittedName>
</protein>
<evidence type="ECO:0000256" key="1">
    <source>
        <dbReference type="SAM" id="Phobius"/>
    </source>
</evidence>
<keyword evidence="1" id="KW-0812">Transmembrane</keyword>
<keyword evidence="3" id="KW-1185">Reference proteome</keyword>
<accession>A0ABV5J6Y1</accession>
<dbReference type="RefSeq" id="WP_290249812.1">
    <property type="nucleotide sequence ID" value="NZ_JAUFQT010000002.1"/>
</dbReference>
<organism evidence="2 3">
    <name type="scientific">Echinicola jeungdonensis</name>
    <dbReference type="NCBI Taxonomy" id="709343"/>
    <lineage>
        <taxon>Bacteria</taxon>
        <taxon>Pseudomonadati</taxon>
        <taxon>Bacteroidota</taxon>
        <taxon>Cytophagia</taxon>
        <taxon>Cytophagales</taxon>
        <taxon>Cyclobacteriaceae</taxon>
        <taxon>Echinicola</taxon>
    </lineage>
</organism>
<name>A0ABV5J6Y1_9BACT</name>
<keyword evidence="1" id="KW-0472">Membrane</keyword>
<reference evidence="2 3" key="1">
    <citation type="submission" date="2024-09" db="EMBL/GenBank/DDBJ databases">
        <authorList>
            <person name="Sun Q."/>
            <person name="Mori K."/>
        </authorList>
    </citation>
    <scope>NUCLEOTIDE SEQUENCE [LARGE SCALE GENOMIC DNA]</scope>
    <source>
        <strain evidence="2 3">CECT 7682</strain>
    </source>
</reference>
<evidence type="ECO:0000313" key="3">
    <source>
        <dbReference type="Proteomes" id="UP001589654"/>
    </source>
</evidence>
<evidence type="ECO:0000313" key="2">
    <source>
        <dbReference type="EMBL" id="MFB9212569.1"/>
    </source>
</evidence>
<proteinExistence type="predicted"/>
<dbReference type="Proteomes" id="UP001589654">
    <property type="component" value="Unassembled WGS sequence"/>
</dbReference>
<comment type="caution">
    <text evidence="2">The sequence shown here is derived from an EMBL/GenBank/DDBJ whole genome shotgun (WGS) entry which is preliminary data.</text>
</comment>
<keyword evidence="1" id="KW-1133">Transmembrane helix</keyword>
<dbReference type="EMBL" id="JBHMEW010000062">
    <property type="protein sequence ID" value="MFB9212569.1"/>
    <property type="molecule type" value="Genomic_DNA"/>
</dbReference>
<sequence length="92" mass="10211">MRNTVIAEFFDRFGDAGVKFSLGVPVIPIIQKMFYQLIVVLFMGKDHQLPSPVTSFFLPVAHYMLPVIQGDNFDLQGAQLTLQGTLILLQGG</sequence>
<feature type="transmembrane region" description="Helical" evidence="1">
    <location>
        <begin position="20"/>
        <end position="42"/>
    </location>
</feature>
<gene>
    <name evidence="2" type="ORF">ACFFUR_12190</name>
</gene>